<sequence length="237" mass="26831">MILVLLCVIHVVAVVSAGEISFSPEQTCTLEKFQLCLTSLQSVTQNQDLVFATTTEELATECGLIRSVKCFDSHKERCFTHTQQKVFNHVLAGARQFIEELCVSGGVQQEYLLHAKCFKNISMDEEKCGPTYRHTLYLSENVKQEGNVEEELRKTCCAFSEFVHCKYVHVSNDCGPEAGRFLRRHMERISGPLIHEHCAAYTHRSEACVSKSSKRHNFGITTSISVIFVYLILMELT</sequence>
<dbReference type="PANTHER" id="PTHR33964:SF1">
    <property type="entry name" value="RE45066P"/>
    <property type="match status" value="1"/>
</dbReference>
<dbReference type="GeneID" id="106467534"/>
<keyword evidence="2" id="KW-1185">Reference proteome</keyword>
<reference evidence="3" key="1">
    <citation type="submission" date="2025-08" db="UniProtKB">
        <authorList>
            <consortium name="RefSeq"/>
        </authorList>
    </citation>
    <scope>IDENTIFICATION</scope>
    <source>
        <tissue evidence="3">Muscle</tissue>
    </source>
</reference>
<evidence type="ECO:0000256" key="1">
    <source>
        <dbReference type="SAM" id="SignalP"/>
    </source>
</evidence>
<feature type="chain" id="PRO_5047240146" evidence="1">
    <location>
        <begin position="18"/>
        <end position="237"/>
    </location>
</feature>
<evidence type="ECO:0000313" key="3">
    <source>
        <dbReference type="RefSeq" id="XP_022251439.1"/>
    </source>
</evidence>
<protein>
    <submittedName>
        <fullName evidence="3">Uncharacterized protein LOC106467534 isoform X2</fullName>
    </submittedName>
</protein>
<proteinExistence type="predicted"/>
<evidence type="ECO:0000313" key="2">
    <source>
        <dbReference type="Proteomes" id="UP000694941"/>
    </source>
</evidence>
<accession>A0ABM1T6D3</accession>
<dbReference type="Proteomes" id="UP000694941">
    <property type="component" value="Unplaced"/>
</dbReference>
<feature type="signal peptide" evidence="1">
    <location>
        <begin position="1"/>
        <end position="17"/>
    </location>
</feature>
<dbReference type="RefSeq" id="XP_022251439.1">
    <property type="nucleotide sequence ID" value="XM_022395731.1"/>
</dbReference>
<dbReference type="PANTHER" id="PTHR33964">
    <property type="entry name" value="RE45066P-RELATED"/>
    <property type="match status" value="1"/>
</dbReference>
<name>A0ABM1T6D3_LIMPO</name>
<keyword evidence="1" id="KW-0732">Signal</keyword>
<gene>
    <name evidence="3" type="primary">LOC106467534</name>
</gene>
<organism evidence="2 3">
    <name type="scientific">Limulus polyphemus</name>
    <name type="common">Atlantic horseshoe crab</name>
    <dbReference type="NCBI Taxonomy" id="6850"/>
    <lineage>
        <taxon>Eukaryota</taxon>
        <taxon>Metazoa</taxon>
        <taxon>Ecdysozoa</taxon>
        <taxon>Arthropoda</taxon>
        <taxon>Chelicerata</taxon>
        <taxon>Merostomata</taxon>
        <taxon>Xiphosura</taxon>
        <taxon>Limulidae</taxon>
        <taxon>Limulus</taxon>
    </lineage>
</organism>